<name>A0A2M8RD94_9BRAD</name>
<comment type="similarity">
    <text evidence="1">Belongs to the AHA1 family.</text>
</comment>
<dbReference type="OrthoDB" id="9803476at2"/>
<gene>
    <name evidence="3" type="ORF">CVM73_06430</name>
</gene>
<evidence type="ECO:0000256" key="1">
    <source>
        <dbReference type="ARBA" id="ARBA00006817"/>
    </source>
</evidence>
<comment type="caution">
    <text evidence="3">The sequence shown here is derived from an EMBL/GenBank/DDBJ whole genome shotgun (WGS) entry which is preliminary data.</text>
</comment>
<protein>
    <submittedName>
        <fullName evidence="3">ATPase</fullName>
    </submittedName>
</protein>
<dbReference type="InterPro" id="IPR013538">
    <property type="entry name" value="ASHA1/2-like_C"/>
</dbReference>
<dbReference type="Gene3D" id="3.30.530.20">
    <property type="match status" value="1"/>
</dbReference>
<feature type="domain" description="Activator of Hsp90 ATPase homologue 1/2-like C-terminal" evidence="2">
    <location>
        <begin position="15"/>
        <end position="142"/>
    </location>
</feature>
<evidence type="ECO:0000313" key="3">
    <source>
        <dbReference type="EMBL" id="PJG55790.1"/>
    </source>
</evidence>
<proteinExistence type="inferred from homology"/>
<sequence>MSETHAIVVEKVLPYPPEKIWRTLTTAETLARWLMPNDFAPVIGREFTFRTKPMGDWDGVVQCKVLACEPPKLLRYSWRGGSDSNPAYGSRLNSTLTWELTPVDGGTRVRMAHEGFVFPGNQFAFDAMSSGWGRVMDAIARLTGEDQAS</sequence>
<dbReference type="EMBL" id="PGVG01000004">
    <property type="protein sequence ID" value="PJG55790.1"/>
    <property type="molecule type" value="Genomic_DNA"/>
</dbReference>
<accession>A0A2M8RD94</accession>
<dbReference type="CDD" id="cd07814">
    <property type="entry name" value="SRPBCC_CalC_Aha1-like"/>
    <property type="match status" value="1"/>
</dbReference>
<organism evidence="3 4">
    <name type="scientific">Bradyrhizobium forestalis</name>
    <dbReference type="NCBI Taxonomy" id="1419263"/>
    <lineage>
        <taxon>Bacteria</taxon>
        <taxon>Pseudomonadati</taxon>
        <taxon>Pseudomonadota</taxon>
        <taxon>Alphaproteobacteria</taxon>
        <taxon>Hyphomicrobiales</taxon>
        <taxon>Nitrobacteraceae</taxon>
        <taxon>Bradyrhizobium</taxon>
    </lineage>
</organism>
<dbReference type="InterPro" id="IPR023393">
    <property type="entry name" value="START-like_dom_sf"/>
</dbReference>
<reference evidence="3 4" key="1">
    <citation type="submission" date="2017-11" db="EMBL/GenBank/DDBJ databases">
        <title>Bradyrhizobium forestalis sp. nov., an efficient nitrogen-fixing bacterium isolated from nodules of forest legume species in the Amazon.</title>
        <authorList>
            <person name="Costa E.M."/>
            <person name="Guimaraes A."/>
            <person name="Carvalho T.S."/>
            <person name="Rodrigues T.L."/>
            <person name="Ribeiro P.R.A."/>
            <person name="Lebbe L."/>
            <person name="Willems A."/>
            <person name="Moreira F.M.S."/>
        </authorList>
    </citation>
    <scope>NUCLEOTIDE SEQUENCE [LARGE SCALE GENOMIC DNA]</scope>
    <source>
        <strain evidence="3 4">INPA54B</strain>
    </source>
</reference>
<evidence type="ECO:0000259" key="2">
    <source>
        <dbReference type="Pfam" id="PF08327"/>
    </source>
</evidence>
<dbReference type="Proteomes" id="UP000231194">
    <property type="component" value="Unassembled WGS sequence"/>
</dbReference>
<evidence type="ECO:0000313" key="4">
    <source>
        <dbReference type="Proteomes" id="UP000231194"/>
    </source>
</evidence>
<dbReference type="Pfam" id="PF08327">
    <property type="entry name" value="AHSA1"/>
    <property type="match status" value="1"/>
</dbReference>
<dbReference type="RefSeq" id="WP_100231180.1">
    <property type="nucleotide sequence ID" value="NZ_PGVG01000004.1"/>
</dbReference>
<dbReference type="AlphaFoldDB" id="A0A2M8RD94"/>
<dbReference type="SUPFAM" id="SSF55961">
    <property type="entry name" value="Bet v1-like"/>
    <property type="match status" value="1"/>
</dbReference>
<keyword evidence="4" id="KW-1185">Reference proteome</keyword>